<keyword evidence="3" id="KW-1185">Reference proteome</keyword>
<evidence type="ECO:0008006" key="4">
    <source>
        <dbReference type="Google" id="ProtNLM"/>
    </source>
</evidence>
<reference evidence="3" key="1">
    <citation type="submission" date="2017-04" db="EMBL/GenBank/DDBJ databases">
        <authorList>
            <person name="Varghese N."/>
            <person name="Submissions S."/>
        </authorList>
    </citation>
    <scope>NUCLEOTIDE SEQUENCE [LARGE SCALE GENOMIC DNA]</scope>
    <source>
        <strain evidence="3">B4P</strain>
    </source>
</reference>
<organism evidence="2 3">
    <name type="scientific">Xaviernesmea oryzae</name>
    <dbReference type="NCBI Taxonomy" id="464029"/>
    <lineage>
        <taxon>Bacteria</taxon>
        <taxon>Pseudomonadati</taxon>
        <taxon>Pseudomonadota</taxon>
        <taxon>Alphaproteobacteria</taxon>
        <taxon>Hyphomicrobiales</taxon>
        <taxon>Rhizobiaceae</taxon>
        <taxon>Rhizobium/Agrobacterium group</taxon>
        <taxon>Xaviernesmea</taxon>
    </lineage>
</organism>
<feature type="chain" id="PRO_5012846796" description="SsuA/THI5-like domain-containing protein" evidence="1">
    <location>
        <begin position="25"/>
        <end position="105"/>
    </location>
</feature>
<evidence type="ECO:0000313" key="3">
    <source>
        <dbReference type="Proteomes" id="UP000192903"/>
    </source>
</evidence>
<keyword evidence="1" id="KW-0732">Signal</keyword>
<dbReference type="STRING" id="464029.SAMN02982989_3280"/>
<dbReference type="OrthoDB" id="9815602at2"/>
<feature type="signal peptide" evidence="1">
    <location>
        <begin position="1"/>
        <end position="24"/>
    </location>
</feature>
<evidence type="ECO:0000256" key="1">
    <source>
        <dbReference type="SAM" id="SignalP"/>
    </source>
</evidence>
<dbReference type="Gene3D" id="3.40.190.10">
    <property type="entry name" value="Periplasmic binding protein-like II"/>
    <property type="match status" value="1"/>
</dbReference>
<dbReference type="EMBL" id="FXAF01000005">
    <property type="protein sequence ID" value="SMF25152.1"/>
    <property type="molecule type" value="Genomic_DNA"/>
</dbReference>
<sequence length="105" mass="11119">MRKLKAAGVALLTSIMPIAQSALAQENTLRVAVNTPSVIYYGPFWVGMAKGMFEKNGVKIELVSANALSTGAAMIVSDKADVLLTGAYQALRIASGGKKLRVRTH</sequence>
<dbReference type="AlphaFoldDB" id="A0A1X7E0I3"/>
<gene>
    <name evidence="2" type="ORF">SAMN02982989_3280</name>
</gene>
<protein>
    <recommendedName>
        <fullName evidence="4">SsuA/THI5-like domain-containing protein</fullName>
    </recommendedName>
</protein>
<dbReference type="RefSeq" id="WP_085421422.1">
    <property type="nucleotide sequence ID" value="NZ_FXAF01000005.1"/>
</dbReference>
<name>A0A1X7E0I3_9HYPH</name>
<accession>A0A1X7E0I3</accession>
<dbReference type="SUPFAM" id="SSF53850">
    <property type="entry name" value="Periplasmic binding protein-like II"/>
    <property type="match status" value="1"/>
</dbReference>
<proteinExistence type="predicted"/>
<evidence type="ECO:0000313" key="2">
    <source>
        <dbReference type="EMBL" id="SMF25152.1"/>
    </source>
</evidence>
<dbReference type="Proteomes" id="UP000192903">
    <property type="component" value="Unassembled WGS sequence"/>
</dbReference>